<reference evidence="9" key="1">
    <citation type="submission" date="2003-08" db="EMBL/GenBank/DDBJ databases">
        <authorList>
            <person name="Birren B."/>
            <person name="Nusbaum C."/>
            <person name="Abebe A."/>
            <person name="Abouelleil A."/>
            <person name="Adekoya E."/>
            <person name="Ait-zahra M."/>
            <person name="Allen N."/>
            <person name="Allen T."/>
            <person name="An P."/>
            <person name="Anderson M."/>
            <person name="Anderson S."/>
            <person name="Arachchi H."/>
            <person name="Armbruster J."/>
            <person name="Bachantsang P."/>
            <person name="Baldwin J."/>
            <person name="Barry A."/>
            <person name="Bayul T."/>
            <person name="Blitshsteyn B."/>
            <person name="Bloom T."/>
            <person name="Blye J."/>
            <person name="Boguslavskiy L."/>
            <person name="Borowsky M."/>
            <person name="Boukhgalter B."/>
            <person name="Brunache A."/>
            <person name="Butler J."/>
            <person name="Calixte N."/>
            <person name="Calvo S."/>
            <person name="Camarata J."/>
            <person name="Campo K."/>
            <person name="Chang J."/>
            <person name="Cheshatsang Y."/>
            <person name="Citroen M."/>
            <person name="Collymore A."/>
            <person name="Considine T."/>
            <person name="Cook A."/>
            <person name="Cooke P."/>
            <person name="Corum B."/>
            <person name="Cuomo C."/>
            <person name="David R."/>
            <person name="Dawoe T."/>
            <person name="Degray S."/>
            <person name="Dodge S."/>
            <person name="Dooley K."/>
            <person name="Dorje P."/>
            <person name="Dorjee K."/>
            <person name="Dorris L."/>
            <person name="Duffey N."/>
            <person name="Dupes A."/>
            <person name="Elkins T."/>
            <person name="Engels R."/>
            <person name="Erickson J."/>
            <person name="Farina A."/>
            <person name="Faro S."/>
            <person name="Ferreira P."/>
            <person name="Fischer H."/>
            <person name="Fitzgerald M."/>
            <person name="Foley K."/>
            <person name="Gage D."/>
            <person name="Galagan J."/>
            <person name="Gearin G."/>
            <person name="Gnerre S."/>
            <person name="Gnirke A."/>
            <person name="Goyette A."/>
            <person name="Graham J."/>
            <person name="Grandbois E."/>
            <person name="Gyaltsen K."/>
            <person name="Hafez N."/>
            <person name="Hagopian D."/>
            <person name="Hagos B."/>
            <person name="Hall J."/>
            <person name="Hatcher B."/>
            <person name="Heller A."/>
            <person name="Higgins H."/>
            <person name="Honan T."/>
            <person name="Horn A."/>
            <person name="Houde N."/>
            <person name="Hughes L."/>
            <person name="Hulme W."/>
            <person name="Husby E."/>
            <person name="Iliev I."/>
            <person name="Jaffe D."/>
            <person name="Jones C."/>
            <person name="Kamal M."/>
            <person name="Kamat A."/>
            <person name="Kamvysselis M."/>
            <person name="Karlsson E."/>
            <person name="Kells C."/>
            <person name="Kieu A."/>
            <person name="Kisner P."/>
            <person name="Kodira C."/>
            <person name="Kulbokas E."/>
            <person name="Labutti K."/>
            <person name="Lama D."/>
            <person name="Landers T."/>
            <person name="Leger J."/>
            <person name="Levine S."/>
            <person name="Lewis D."/>
            <person name="Lewis T."/>
            <person name="Lindblad-toh K."/>
            <person name="Liu X."/>
            <person name="Lokyitsang T."/>
            <person name="Lokyitsang Y."/>
            <person name="Lucien O."/>
            <person name="Lui A."/>
            <person name="Ma L.J."/>
            <person name="Mabbitt R."/>
            <person name="Macdonald J."/>
            <person name="Maclean C."/>
            <person name="Major J."/>
            <person name="Manning J."/>
            <person name="Marabella R."/>
            <person name="Maru K."/>
            <person name="Matthews C."/>
            <person name="Mauceli E."/>
            <person name="Mccarthy M."/>
            <person name="Mcdonough S."/>
            <person name="Mcghee T."/>
            <person name="Meldrim J."/>
            <person name="Meneus L."/>
            <person name="Mesirov J."/>
            <person name="Mihalev A."/>
            <person name="Mihova T."/>
            <person name="Mikkelsen T."/>
            <person name="Mlenga V."/>
            <person name="Moru K."/>
            <person name="Mozes J."/>
            <person name="Mulrain L."/>
            <person name="Munson G."/>
            <person name="Naylor J."/>
            <person name="Newes C."/>
            <person name="Nguyen C."/>
            <person name="Nguyen N."/>
            <person name="Nguyen T."/>
            <person name="Nicol R."/>
            <person name="Nielsen C."/>
            <person name="Nizzari M."/>
            <person name="Norbu C."/>
            <person name="Norbu N."/>
            <person name="O'donnell P."/>
            <person name="Okoawo O."/>
            <person name="O'leary S."/>
            <person name="Omotosho B."/>
            <person name="O'neill K."/>
            <person name="Osman S."/>
            <person name="Parker S."/>
            <person name="Perrin D."/>
            <person name="Phunkhang P."/>
            <person name="Piqani B."/>
            <person name="Purcell S."/>
            <person name="Rachupka T."/>
            <person name="Ramasamy U."/>
            <person name="Rameau R."/>
            <person name="Ray V."/>
            <person name="Raymond C."/>
            <person name="Retta R."/>
            <person name="Richardson S."/>
            <person name="Rise C."/>
            <person name="Rodriguez J."/>
            <person name="Rogers J."/>
            <person name="Rogov P."/>
            <person name="Rutman M."/>
            <person name="Schupbach R."/>
            <person name="Seaman C."/>
            <person name="Settipalli S."/>
            <person name="Sharpe T."/>
            <person name="Sheridan J."/>
            <person name="Sherpa N."/>
            <person name="Shi J."/>
            <person name="Smirnov S."/>
            <person name="Smith C."/>
            <person name="Sougnez C."/>
            <person name="Spencer B."/>
            <person name="Stalker J."/>
            <person name="Stange-thomann N."/>
            <person name="Stavropoulos S."/>
            <person name="Stetson K."/>
            <person name="Stone C."/>
            <person name="Stone S."/>
            <person name="Stubbs M."/>
            <person name="Talamas J."/>
            <person name="Tchuinga P."/>
            <person name="Tenzing P."/>
            <person name="Tesfaye S."/>
            <person name="Theodore J."/>
            <person name="Thoulutsang Y."/>
            <person name="Topham K."/>
            <person name="Towey S."/>
            <person name="Tsamla T."/>
            <person name="Tsomo N."/>
            <person name="Vallee D."/>
            <person name="Vassiliev H."/>
            <person name="Venkataraman V."/>
            <person name="Vinson J."/>
            <person name="Vo A."/>
            <person name="Wade C."/>
            <person name="Wang S."/>
            <person name="Wangchuk T."/>
            <person name="Wangdi T."/>
            <person name="Whittaker C."/>
            <person name="Wilkinson J."/>
            <person name="Wu Y."/>
            <person name="Wyman D."/>
            <person name="Yadav S."/>
            <person name="Yang S."/>
            <person name="Yang X."/>
            <person name="Yeager S."/>
            <person name="Yee E."/>
            <person name="Young G."/>
            <person name="Zainoun J."/>
            <person name="Zembeck L."/>
            <person name="Zimmer A."/>
            <person name="Zody M."/>
            <person name="Lander E."/>
        </authorList>
    </citation>
    <scope>NUCLEOTIDE SEQUENCE [LARGE SCALE GENOMIC DNA]</scope>
</reference>
<dbReference type="PANTHER" id="PTHR45705">
    <property type="entry name" value="FI20236P1"/>
    <property type="match status" value="1"/>
</dbReference>
<dbReference type="SUPFAM" id="SSF57863">
    <property type="entry name" value="ArfGap/RecO-like zinc finger"/>
    <property type="match status" value="1"/>
</dbReference>
<dbReference type="GO" id="GO:0008270">
    <property type="term" value="F:zinc ion binding"/>
    <property type="evidence" value="ECO:0007669"/>
    <property type="project" value="UniProtKB-KW"/>
</dbReference>
<dbReference type="FunFam" id="1.10.220.150:FF:000009">
    <property type="entry name" value="stromal membrane-associated protein 1 isoform X1"/>
    <property type="match status" value="1"/>
</dbReference>
<dbReference type="Proteomes" id="UP000007875">
    <property type="component" value="Unassembled WGS sequence"/>
</dbReference>
<evidence type="ECO:0000256" key="5">
    <source>
        <dbReference type="PROSITE-ProRule" id="PRU00288"/>
    </source>
</evidence>
<dbReference type="InterPro" id="IPR044732">
    <property type="entry name" value="ArfGAP_SMAP1-like"/>
</dbReference>
<dbReference type="eggNOG" id="KOG0703">
    <property type="taxonomic scope" value="Eukaryota"/>
</dbReference>
<feature type="region of interest" description="Disordered" evidence="6">
    <location>
        <begin position="156"/>
        <end position="242"/>
    </location>
</feature>
<keyword evidence="4" id="KW-0862">Zinc</keyword>
<name>H2Y5U6_CIOSA</name>
<organism evidence="8 9">
    <name type="scientific">Ciona savignyi</name>
    <name type="common">Pacific transparent sea squirt</name>
    <dbReference type="NCBI Taxonomy" id="51511"/>
    <lineage>
        <taxon>Eukaryota</taxon>
        <taxon>Metazoa</taxon>
        <taxon>Chordata</taxon>
        <taxon>Tunicata</taxon>
        <taxon>Ascidiacea</taxon>
        <taxon>Phlebobranchia</taxon>
        <taxon>Cionidae</taxon>
        <taxon>Ciona</taxon>
    </lineage>
</organism>
<evidence type="ECO:0000256" key="1">
    <source>
        <dbReference type="ARBA" id="ARBA00022468"/>
    </source>
</evidence>
<dbReference type="GeneTree" id="ENSGT00940000158387"/>
<accession>H2Y5U6</accession>
<feature type="compositionally biased region" description="Pro residues" evidence="6">
    <location>
        <begin position="174"/>
        <end position="203"/>
    </location>
</feature>
<dbReference type="GO" id="GO:0005096">
    <property type="term" value="F:GTPase activator activity"/>
    <property type="evidence" value="ECO:0007669"/>
    <property type="project" value="UniProtKB-KW"/>
</dbReference>
<dbReference type="PANTHER" id="PTHR45705:SF1">
    <property type="entry name" value="FI20236P1"/>
    <property type="match status" value="1"/>
</dbReference>
<dbReference type="STRING" id="51511.ENSCSAVP00000000694"/>
<dbReference type="GO" id="GO:0005737">
    <property type="term" value="C:cytoplasm"/>
    <property type="evidence" value="ECO:0007669"/>
    <property type="project" value="TreeGrafter"/>
</dbReference>
<evidence type="ECO:0000256" key="6">
    <source>
        <dbReference type="SAM" id="MobiDB-lite"/>
    </source>
</evidence>
<dbReference type="Gene3D" id="1.10.220.150">
    <property type="entry name" value="Arf GTPase activating protein"/>
    <property type="match status" value="1"/>
</dbReference>
<evidence type="ECO:0000256" key="4">
    <source>
        <dbReference type="ARBA" id="ARBA00022833"/>
    </source>
</evidence>
<dbReference type="SMART" id="SM00105">
    <property type="entry name" value="ArfGap"/>
    <property type="match status" value="1"/>
</dbReference>
<evidence type="ECO:0000256" key="2">
    <source>
        <dbReference type="ARBA" id="ARBA00022723"/>
    </source>
</evidence>
<evidence type="ECO:0000313" key="8">
    <source>
        <dbReference type="Ensembl" id="ENSCSAVP00000000694.1"/>
    </source>
</evidence>
<dbReference type="OMA" id="QDRCQNI"/>
<reference evidence="8" key="3">
    <citation type="submission" date="2025-09" db="UniProtKB">
        <authorList>
            <consortium name="Ensembl"/>
        </authorList>
    </citation>
    <scope>IDENTIFICATION</scope>
</reference>
<evidence type="ECO:0000259" key="7">
    <source>
        <dbReference type="PROSITE" id="PS50115"/>
    </source>
</evidence>
<dbReference type="Pfam" id="PF01412">
    <property type="entry name" value="ArfGap"/>
    <property type="match status" value="1"/>
</dbReference>
<dbReference type="InterPro" id="IPR037278">
    <property type="entry name" value="ARFGAP/RecO"/>
</dbReference>
<dbReference type="Ensembl" id="ENSCSAVT00000000701.1">
    <property type="protein sequence ID" value="ENSCSAVP00000000694.1"/>
    <property type="gene ID" value="ENSCSAVG00000000388.1"/>
</dbReference>
<proteinExistence type="predicted"/>
<dbReference type="InterPro" id="IPR051718">
    <property type="entry name" value="ARF_GTPase-activating"/>
</dbReference>
<dbReference type="PROSITE" id="PS50115">
    <property type="entry name" value="ARFGAP"/>
    <property type="match status" value="1"/>
</dbReference>
<reference evidence="8" key="2">
    <citation type="submission" date="2025-08" db="UniProtKB">
        <authorList>
            <consortium name="Ensembl"/>
        </authorList>
    </citation>
    <scope>IDENTIFICATION</scope>
</reference>
<dbReference type="InParanoid" id="H2Y5U6"/>
<keyword evidence="2" id="KW-0479">Metal-binding</keyword>
<feature type="domain" description="Arf-GAP" evidence="7">
    <location>
        <begin position="18"/>
        <end position="141"/>
    </location>
</feature>
<dbReference type="HOGENOM" id="CLU_023062_8_2_1"/>
<keyword evidence="3 5" id="KW-0863">Zinc-finger</keyword>
<feature type="compositionally biased region" description="Polar residues" evidence="6">
    <location>
        <begin position="226"/>
        <end position="238"/>
    </location>
</feature>
<dbReference type="CDD" id="cd08839">
    <property type="entry name" value="ArfGap_SMAP"/>
    <property type="match status" value="1"/>
</dbReference>
<dbReference type="AlphaFoldDB" id="H2Y5U6"/>
<protein>
    <recommendedName>
        <fullName evidence="7">Arf-GAP domain-containing protein</fullName>
    </recommendedName>
</protein>
<dbReference type="PRINTS" id="PR00405">
    <property type="entry name" value="REVINTRACTNG"/>
</dbReference>
<evidence type="ECO:0000256" key="3">
    <source>
        <dbReference type="ARBA" id="ARBA00022771"/>
    </source>
</evidence>
<dbReference type="InterPro" id="IPR001164">
    <property type="entry name" value="ArfGAP_dom"/>
</dbReference>
<keyword evidence="9" id="KW-1185">Reference proteome</keyword>
<evidence type="ECO:0000313" key="9">
    <source>
        <dbReference type="Proteomes" id="UP000007875"/>
    </source>
</evidence>
<dbReference type="InterPro" id="IPR038508">
    <property type="entry name" value="ArfGAP_dom_sf"/>
</dbReference>
<sequence>MSTRAEREKHLNQNERYKAILAKFLAKEDNKFCADCLAKGPRWVSWNLGVLLCIRCSGLHRSLGVHISRVKSINLDTWTTDQMIKVCSRGNGWGRDYYEAQLPSDFKRPNTDSSMEHFIRGKYEKKKYISPKEIPLRSIQEYGIIEEAREIPQKKKEMNVKLSAPVTNWKSAPTPRPKSSPSQPAPTQAPTPTPAPAPAPAPEAPKTSNLDDLLGLHTPTPPPPSVQTNQSNLPSSDLTFDLFTSAPPSVTAQASVEAASQSGSSEKAPMSKDSILSLYSQGNPPNNNYPGGQYMQYPQQPVAMPPQMGYHGYNMQGYQQNLMTSQQQQWQQQQIQHQMQHLQVGNTGLRSHNSMPQMSSPQPGFNPGAFPMNPHNPLATSQPTLVGLDPTLGQWGNGGIPMGQTLSNQLWK</sequence>
<keyword evidence="1" id="KW-0343">GTPase activation</keyword>